<dbReference type="Pfam" id="PF01047">
    <property type="entry name" value="MarR"/>
    <property type="match status" value="1"/>
</dbReference>
<proteinExistence type="predicted"/>
<protein>
    <submittedName>
        <fullName evidence="2">MarR family transcriptional regulator</fullName>
    </submittedName>
</protein>
<dbReference type="AlphaFoldDB" id="A0A8T7LXH7"/>
<evidence type="ECO:0000313" key="3">
    <source>
        <dbReference type="EMBL" id="WJW67533.1"/>
    </source>
</evidence>
<reference evidence="3" key="2">
    <citation type="journal article" date="2024" name="Nature">
        <title>Anoxygenic phototroph of the Chloroflexota uses a type I reaction centre.</title>
        <authorList>
            <person name="Tsuji J.M."/>
            <person name="Shaw N.A."/>
            <person name="Nagashima S."/>
            <person name="Venkiteswaran J.J."/>
            <person name="Schiff S.L."/>
            <person name="Watanabe T."/>
            <person name="Fukui M."/>
            <person name="Hanada S."/>
            <person name="Tank M."/>
            <person name="Neufeld J.D."/>
        </authorList>
    </citation>
    <scope>NUCLEOTIDE SEQUENCE</scope>
    <source>
        <strain evidence="3">L227-S17</strain>
    </source>
</reference>
<dbReference type="GO" id="GO:0003700">
    <property type="term" value="F:DNA-binding transcription factor activity"/>
    <property type="evidence" value="ECO:0007669"/>
    <property type="project" value="InterPro"/>
</dbReference>
<evidence type="ECO:0000313" key="4">
    <source>
        <dbReference type="Proteomes" id="UP000521676"/>
    </source>
</evidence>
<dbReference type="EMBL" id="JACATZ010000001">
    <property type="protein sequence ID" value="NWJ45663.1"/>
    <property type="molecule type" value="Genomic_DNA"/>
</dbReference>
<dbReference type="SUPFAM" id="SSF46785">
    <property type="entry name" value="Winged helix' DNA-binding domain"/>
    <property type="match status" value="1"/>
</dbReference>
<keyword evidence="5" id="KW-1185">Reference proteome</keyword>
<accession>A0A8T7LXH7</accession>
<dbReference type="InterPro" id="IPR036388">
    <property type="entry name" value="WH-like_DNA-bd_sf"/>
</dbReference>
<dbReference type="PRINTS" id="PR00598">
    <property type="entry name" value="HTHMARR"/>
</dbReference>
<dbReference type="RefSeq" id="WP_341469427.1">
    <property type="nucleotide sequence ID" value="NZ_CP128399.1"/>
</dbReference>
<organism evidence="2 4">
    <name type="scientific">Candidatus Chlorohelix allophototropha</name>
    <dbReference type="NCBI Taxonomy" id="3003348"/>
    <lineage>
        <taxon>Bacteria</taxon>
        <taxon>Bacillati</taxon>
        <taxon>Chloroflexota</taxon>
        <taxon>Chloroflexia</taxon>
        <taxon>Candidatus Chloroheliales</taxon>
        <taxon>Candidatus Chloroheliaceae</taxon>
        <taxon>Candidatus Chlorohelix</taxon>
    </lineage>
</organism>
<dbReference type="EMBL" id="CP128399">
    <property type="protein sequence ID" value="WJW67533.1"/>
    <property type="molecule type" value="Genomic_DNA"/>
</dbReference>
<name>A0A8T7LXH7_9CHLR</name>
<feature type="domain" description="HTH marR-type" evidence="1">
    <location>
        <begin position="13"/>
        <end position="156"/>
    </location>
</feature>
<dbReference type="InterPro" id="IPR039422">
    <property type="entry name" value="MarR/SlyA-like"/>
</dbReference>
<dbReference type="PANTHER" id="PTHR33164">
    <property type="entry name" value="TRANSCRIPTIONAL REGULATOR, MARR FAMILY"/>
    <property type="match status" value="1"/>
</dbReference>
<gene>
    <name evidence="2" type="ORF">HXX08_07270</name>
    <name evidence="3" type="ORF">OZ401_000800</name>
</gene>
<evidence type="ECO:0000313" key="2">
    <source>
        <dbReference type="EMBL" id="NWJ45663.1"/>
    </source>
</evidence>
<dbReference type="SMART" id="SM00347">
    <property type="entry name" value="HTH_MARR"/>
    <property type="match status" value="1"/>
</dbReference>
<dbReference type="PANTHER" id="PTHR33164:SF43">
    <property type="entry name" value="HTH-TYPE TRANSCRIPTIONAL REPRESSOR YETL"/>
    <property type="match status" value="1"/>
</dbReference>
<dbReference type="Proteomes" id="UP000521676">
    <property type="component" value="Unassembled WGS sequence"/>
</dbReference>
<dbReference type="InterPro" id="IPR036390">
    <property type="entry name" value="WH_DNA-bd_sf"/>
</dbReference>
<dbReference type="GO" id="GO:0006950">
    <property type="term" value="P:response to stress"/>
    <property type="evidence" value="ECO:0007669"/>
    <property type="project" value="TreeGrafter"/>
</dbReference>
<evidence type="ECO:0000313" key="5">
    <source>
        <dbReference type="Proteomes" id="UP001431572"/>
    </source>
</evidence>
<dbReference type="Gene3D" id="1.10.10.10">
    <property type="entry name" value="Winged helix-like DNA-binding domain superfamily/Winged helix DNA-binding domain"/>
    <property type="match status" value="1"/>
</dbReference>
<evidence type="ECO:0000259" key="1">
    <source>
        <dbReference type="PROSITE" id="PS50995"/>
    </source>
</evidence>
<dbReference type="InterPro" id="IPR000835">
    <property type="entry name" value="HTH_MarR-typ"/>
</dbReference>
<dbReference type="Proteomes" id="UP001431572">
    <property type="component" value="Chromosome 1"/>
</dbReference>
<reference evidence="2 4" key="1">
    <citation type="submission" date="2020-06" db="EMBL/GenBank/DDBJ databases">
        <title>Anoxygenic phototrophic Chloroflexota member uses a Type I reaction center.</title>
        <authorList>
            <person name="Tsuji J.M."/>
            <person name="Shaw N.A."/>
            <person name="Nagashima S."/>
            <person name="Venkiteswaran J."/>
            <person name="Schiff S.L."/>
            <person name="Hanada S."/>
            <person name="Tank M."/>
            <person name="Neufeld J.D."/>
        </authorList>
    </citation>
    <scope>NUCLEOTIDE SEQUENCE [LARGE SCALE GENOMIC DNA]</scope>
    <source>
        <strain evidence="2">L227-S17</strain>
    </source>
</reference>
<sequence length="159" mass="18446">MSKTNTDNIMEIATALLDLLPNLLYRLGQIQEQELNQKDDSTWQDVSELRTTTGQLRLMRVLVRQETCKMQELAELLGVTPSTVTSMVKRLVLQGYIERTRDDSDWRSVWVRPTERGQRALLVFDAARYVTLQRRLEQLTPQELENIVAVLPVFQKISE</sequence>
<dbReference type="PROSITE" id="PS50995">
    <property type="entry name" value="HTH_MARR_2"/>
    <property type="match status" value="1"/>
</dbReference>